<protein>
    <submittedName>
        <fullName evidence="4">Uncharacterized protein</fullName>
    </submittedName>
</protein>
<dbReference type="EMBL" id="CAVNYO010000198">
    <property type="protein sequence ID" value="CAK5273090.1"/>
    <property type="molecule type" value="Genomic_DNA"/>
</dbReference>
<gene>
    <name evidence="2" type="ORF">MYCIT1_LOCUS19241</name>
    <name evidence="3" type="ORF">MYCIT1_LOCUS19247</name>
    <name evidence="4" type="ORF">MYCIT1_LOCUS19261</name>
    <name evidence="5" type="ORF">MYCIT1_LOCUS19519</name>
    <name evidence="6" type="ORF">MYCIT1_LOCUS19589</name>
</gene>
<feature type="compositionally biased region" description="Polar residues" evidence="1">
    <location>
        <begin position="66"/>
        <end position="75"/>
    </location>
</feature>
<organism evidence="4 7">
    <name type="scientific">Mycena citricolor</name>
    <dbReference type="NCBI Taxonomy" id="2018698"/>
    <lineage>
        <taxon>Eukaryota</taxon>
        <taxon>Fungi</taxon>
        <taxon>Dikarya</taxon>
        <taxon>Basidiomycota</taxon>
        <taxon>Agaricomycotina</taxon>
        <taxon>Agaricomycetes</taxon>
        <taxon>Agaricomycetidae</taxon>
        <taxon>Agaricales</taxon>
        <taxon>Marasmiineae</taxon>
        <taxon>Mycenaceae</taxon>
        <taxon>Mycena</taxon>
    </lineage>
</organism>
<evidence type="ECO:0000313" key="6">
    <source>
        <dbReference type="EMBL" id="CAK5273263.1"/>
    </source>
</evidence>
<accession>A0AAD2HCJ3</accession>
<dbReference type="EMBL" id="CAVNYO010000198">
    <property type="protein sequence ID" value="CAK5273087.1"/>
    <property type="molecule type" value="Genomic_DNA"/>
</dbReference>
<dbReference type="EMBL" id="CAVNYO010000257">
    <property type="protein sequence ID" value="CAK5273263.1"/>
    <property type="molecule type" value="Genomic_DNA"/>
</dbReference>
<feature type="region of interest" description="Disordered" evidence="1">
    <location>
        <begin position="51"/>
        <end position="75"/>
    </location>
</feature>
<evidence type="ECO:0000313" key="5">
    <source>
        <dbReference type="EMBL" id="CAK5273228.1"/>
    </source>
</evidence>
<dbReference type="AlphaFoldDB" id="A0AAD2HCJ3"/>
<reference evidence="4" key="1">
    <citation type="submission" date="2023-11" db="EMBL/GenBank/DDBJ databases">
        <authorList>
            <person name="De Vega J J."/>
            <person name="De Vega J J."/>
        </authorList>
    </citation>
    <scope>NUCLEOTIDE SEQUENCE</scope>
</reference>
<dbReference type="EMBL" id="CAVNYO010000198">
    <property type="protein sequence ID" value="CAK5273097.1"/>
    <property type="molecule type" value="Genomic_DNA"/>
</dbReference>
<dbReference type="EMBL" id="CAVNYO010000229">
    <property type="protein sequence ID" value="CAK5273228.1"/>
    <property type="molecule type" value="Genomic_DNA"/>
</dbReference>
<evidence type="ECO:0000313" key="7">
    <source>
        <dbReference type="Proteomes" id="UP001295794"/>
    </source>
</evidence>
<name>A0AAD2HCJ3_9AGAR</name>
<evidence type="ECO:0000313" key="4">
    <source>
        <dbReference type="EMBL" id="CAK5273097.1"/>
    </source>
</evidence>
<dbReference type="Proteomes" id="UP001295794">
    <property type="component" value="Unassembled WGS sequence"/>
</dbReference>
<evidence type="ECO:0000256" key="1">
    <source>
        <dbReference type="SAM" id="MobiDB-lite"/>
    </source>
</evidence>
<evidence type="ECO:0000313" key="2">
    <source>
        <dbReference type="EMBL" id="CAK5273087.1"/>
    </source>
</evidence>
<evidence type="ECO:0000313" key="3">
    <source>
        <dbReference type="EMBL" id="CAK5273090.1"/>
    </source>
</evidence>
<keyword evidence="7" id="KW-1185">Reference proteome</keyword>
<proteinExistence type="predicted"/>
<sequence>MLKQNYLSAPQSLLRTRCAGCSKSTKSNHSFKSKQLKHSCGLRGGAKAVSHFQVSPSAPRLRTAAGESTSACGES</sequence>
<comment type="caution">
    <text evidence="4">The sequence shown here is derived from an EMBL/GenBank/DDBJ whole genome shotgun (WGS) entry which is preliminary data.</text>
</comment>